<keyword evidence="5" id="KW-1185">Reference proteome</keyword>
<dbReference type="Proteomes" id="UP000197019">
    <property type="component" value="Chromosome"/>
</dbReference>
<evidence type="ECO:0000256" key="2">
    <source>
        <dbReference type="ARBA" id="ARBA00022840"/>
    </source>
</evidence>
<evidence type="ECO:0000313" key="4">
    <source>
        <dbReference type="EMBL" id="ASF48842.1"/>
    </source>
</evidence>
<dbReference type="GO" id="GO:0016887">
    <property type="term" value="F:ATP hydrolysis activity"/>
    <property type="evidence" value="ECO:0007669"/>
    <property type="project" value="InterPro"/>
</dbReference>
<dbReference type="InterPro" id="IPR017871">
    <property type="entry name" value="ABC_transporter-like_CS"/>
</dbReference>
<evidence type="ECO:0000256" key="1">
    <source>
        <dbReference type="ARBA" id="ARBA00022741"/>
    </source>
</evidence>
<dbReference type="EMBL" id="CP022129">
    <property type="protein sequence ID" value="ASF48842.1"/>
    <property type="molecule type" value="Genomic_DNA"/>
</dbReference>
<evidence type="ECO:0008006" key="6">
    <source>
        <dbReference type="Google" id="ProtNLM"/>
    </source>
</evidence>
<dbReference type="KEGG" id="mpsy:CEK71_19710"/>
<protein>
    <recommendedName>
        <fullName evidence="6">Protein CR006 P-loop domain-containing protein</fullName>
    </recommendedName>
</protein>
<organism evidence="4 5">
    <name type="scientific">Methylovulum psychrotolerans</name>
    <dbReference type="NCBI Taxonomy" id="1704499"/>
    <lineage>
        <taxon>Bacteria</taxon>
        <taxon>Pseudomonadati</taxon>
        <taxon>Pseudomonadota</taxon>
        <taxon>Gammaproteobacteria</taxon>
        <taxon>Methylococcales</taxon>
        <taxon>Methylococcaceae</taxon>
        <taxon>Methylovulum</taxon>
    </lineage>
</organism>
<dbReference type="PROSITE" id="PS00211">
    <property type="entry name" value="ABC_TRANSPORTER_1"/>
    <property type="match status" value="1"/>
</dbReference>
<keyword evidence="1" id="KW-0547">Nucleotide-binding</keyword>
<dbReference type="InterPro" id="IPR027417">
    <property type="entry name" value="P-loop_NTPase"/>
</dbReference>
<dbReference type="SUPFAM" id="SSF52540">
    <property type="entry name" value="P-loop containing nucleoside triphosphate hydrolases"/>
    <property type="match status" value="1"/>
</dbReference>
<evidence type="ECO:0000256" key="3">
    <source>
        <dbReference type="SAM" id="Coils"/>
    </source>
</evidence>
<gene>
    <name evidence="4" type="ORF">CEK71_19710</name>
</gene>
<proteinExistence type="predicted"/>
<dbReference type="OrthoDB" id="9795565at2"/>
<dbReference type="AlphaFoldDB" id="A0A1Z4C5M5"/>
<accession>A0A1Z4C5M5</accession>
<keyword evidence="3" id="KW-0175">Coiled coil</keyword>
<sequence length="627" mass="71826">MEGAETLKSVSIFNDNYINQFVFKQSEVINNSFDIFIRNDDYKEKIQKIEHLISGIKETFKNNENLEQIIKDLTGMSEGFGSSKSGIDARASIAKGIGKGNKIENIPAGLEAYSDYLKNEANIKWIKWQIEGNNFVNISENCPYCTSPTKDKKESIKSVGAEYDAKSIEHLNKILGIVESLGIYFNDDTNNKLIDITKNKTGLSTEEKNYLIEIKGQIDVLKNKLITLKGMTFFTLSDVDKVADKIKDLKIDIGLLSHLNATETVKIVNEINNSIDSVLNEAGKLQGEIIKQKNGIQKTIKEHKEEINKFLRFAGYKYLVDIENDGEEYKMRLKHEDSPDSVKGEQCLSYGEKNAFSLVLFMYENLSKNPDLIVLDDPISSFDKNKKFAIIDMLFRRKKSFNGKTVMMMTHDLEPMIDMVKTLHRNFAPIPMASFLESKDGIVRELEVKASDIMTFTQICNDNTESQSGDIIKLIYLRRYYEIISDKGLEYQLLSSLFHKESKPTIKLNQTTIEMSPEEIINASDSIKSKIPTFDYGIILGQITNKNEMLLLYKDASNNYEKLQIFRIITEHHDVEYGDNAIIKKYFNETFHIENEYIMQLNPCKYEIIPQFIIKECDLSLLSTEII</sequence>
<name>A0A1Z4C5M5_9GAMM</name>
<reference evidence="4 5" key="1">
    <citation type="submission" date="2017-06" db="EMBL/GenBank/DDBJ databases">
        <title>Genome Sequencing of the methanotroph Methylovulum psychrotolerants str. HV10-M2 isolated from a high-altitude environment.</title>
        <authorList>
            <person name="Mateos-Rivera A."/>
        </authorList>
    </citation>
    <scope>NUCLEOTIDE SEQUENCE [LARGE SCALE GENOMIC DNA]</scope>
    <source>
        <strain evidence="4 5">HV10_M2</strain>
    </source>
</reference>
<dbReference type="GO" id="GO:0005524">
    <property type="term" value="F:ATP binding"/>
    <property type="evidence" value="ECO:0007669"/>
    <property type="project" value="UniProtKB-KW"/>
</dbReference>
<evidence type="ECO:0000313" key="5">
    <source>
        <dbReference type="Proteomes" id="UP000197019"/>
    </source>
</evidence>
<feature type="coiled-coil region" evidence="3">
    <location>
        <begin position="39"/>
        <end position="76"/>
    </location>
</feature>
<keyword evidence="2" id="KW-0067">ATP-binding</keyword>
<dbReference type="Gene3D" id="3.40.50.300">
    <property type="entry name" value="P-loop containing nucleotide triphosphate hydrolases"/>
    <property type="match status" value="1"/>
</dbReference>